<reference evidence="16 17" key="1">
    <citation type="submission" date="2016-07" db="EMBL/GenBank/DDBJ databases">
        <title>Developing Vibrio natriegens as a novel, fast-growing host for biotechnology.</title>
        <authorList>
            <person name="Weinstock M.T."/>
            <person name="Hesek E.D."/>
            <person name="Wilson C.M."/>
            <person name="Gibson D.G."/>
        </authorList>
    </citation>
    <scope>NUCLEOTIDE SEQUENCE [LARGE SCALE GENOMIC DNA]</scope>
    <source>
        <strain evidence="16 17">ATCC 14048</strain>
    </source>
</reference>
<dbReference type="InterPro" id="IPR013785">
    <property type="entry name" value="Aldolase_TIM"/>
</dbReference>
<dbReference type="RefSeq" id="WP_020333881.1">
    <property type="nucleotide sequence ID" value="NZ_ATFJ01000012.1"/>
</dbReference>
<comment type="catalytic activity">
    <reaction evidence="11">
        <text>L-aspartate 4-semialdehyde + pyruvate = (2S,4S)-4-hydroxy-2,3,4,5-tetrahydrodipicolinate + H2O + H(+)</text>
        <dbReference type="Rhea" id="RHEA:34171"/>
        <dbReference type="ChEBI" id="CHEBI:15361"/>
        <dbReference type="ChEBI" id="CHEBI:15377"/>
        <dbReference type="ChEBI" id="CHEBI:15378"/>
        <dbReference type="ChEBI" id="CHEBI:67139"/>
        <dbReference type="ChEBI" id="CHEBI:537519"/>
        <dbReference type="EC" id="4.3.3.7"/>
    </reaction>
</comment>
<dbReference type="GO" id="GO:0008840">
    <property type="term" value="F:4-hydroxy-tetrahydrodipicolinate synthase activity"/>
    <property type="evidence" value="ECO:0007669"/>
    <property type="project" value="UniProtKB-UniRule"/>
</dbReference>
<keyword evidence="6" id="KW-0028">Amino-acid biosynthesis</keyword>
<dbReference type="InterPro" id="IPR020625">
    <property type="entry name" value="Schiff_base-form_aldolases_AS"/>
</dbReference>
<evidence type="ECO:0000256" key="8">
    <source>
        <dbReference type="ARBA" id="ARBA00023154"/>
    </source>
</evidence>
<evidence type="ECO:0000313" key="16">
    <source>
        <dbReference type="EMBL" id="ANQ14089.1"/>
    </source>
</evidence>
<evidence type="ECO:0000256" key="15">
    <source>
        <dbReference type="PIRSR" id="PIRSR001365-2"/>
    </source>
</evidence>
<keyword evidence="17" id="KW-1185">Reference proteome</keyword>
<accession>A0AAN1CWY5</accession>
<keyword evidence="7" id="KW-0220">Diaminopimelate biosynthesis</keyword>
<evidence type="ECO:0000256" key="10">
    <source>
        <dbReference type="ARBA" id="ARBA00023270"/>
    </source>
</evidence>
<dbReference type="InterPro" id="IPR002220">
    <property type="entry name" value="DapA-like"/>
</dbReference>
<gene>
    <name evidence="16" type="ORF">BA890_15085</name>
</gene>
<evidence type="ECO:0000256" key="3">
    <source>
        <dbReference type="ARBA" id="ARBA00007592"/>
    </source>
</evidence>
<dbReference type="PROSITE" id="PS00666">
    <property type="entry name" value="DHDPS_2"/>
    <property type="match status" value="1"/>
</dbReference>
<comment type="similarity">
    <text evidence="3 13">Belongs to the DapA family.</text>
</comment>
<dbReference type="GeneID" id="70915041"/>
<evidence type="ECO:0000256" key="9">
    <source>
        <dbReference type="ARBA" id="ARBA00023239"/>
    </source>
</evidence>
<dbReference type="PANTHER" id="PTHR12128:SF66">
    <property type="entry name" value="4-HYDROXY-2-OXOGLUTARATE ALDOLASE, MITOCHONDRIAL"/>
    <property type="match status" value="1"/>
</dbReference>
<dbReference type="Proteomes" id="UP000092741">
    <property type="component" value="Chromosome 2"/>
</dbReference>
<evidence type="ECO:0000256" key="2">
    <source>
        <dbReference type="ARBA" id="ARBA00005120"/>
    </source>
</evidence>
<evidence type="ECO:0000256" key="4">
    <source>
        <dbReference type="ARBA" id="ARBA00012086"/>
    </source>
</evidence>
<dbReference type="GO" id="GO:0005829">
    <property type="term" value="C:cytosol"/>
    <property type="evidence" value="ECO:0007669"/>
    <property type="project" value="TreeGrafter"/>
</dbReference>
<keyword evidence="5" id="KW-0963">Cytoplasm</keyword>
<keyword evidence="9 13" id="KW-0456">Lyase</keyword>
<name>A0AAN1CWY5_VIBNA</name>
<dbReference type="SUPFAM" id="SSF51569">
    <property type="entry name" value="Aldolase"/>
    <property type="match status" value="1"/>
</dbReference>
<evidence type="ECO:0000256" key="13">
    <source>
        <dbReference type="PIRNR" id="PIRNR001365"/>
    </source>
</evidence>
<dbReference type="KEGG" id="vna:PN96_19580"/>
<feature type="active site" description="Proton donor/acceptor" evidence="14">
    <location>
        <position position="134"/>
    </location>
</feature>
<dbReference type="InterPro" id="IPR005263">
    <property type="entry name" value="DapA"/>
</dbReference>
<evidence type="ECO:0000256" key="5">
    <source>
        <dbReference type="ARBA" id="ARBA00022490"/>
    </source>
</evidence>
<dbReference type="PANTHER" id="PTHR12128">
    <property type="entry name" value="DIHYDRODIPICOLINATE SYNTHASE"/>
    <property type="match status" value="1"/>
</dbReference>
<sequence length="291" mass="32059">MKLDGIFVPVVTPFTEDNKVNFEALGKLLDWQIEAGVAGIVACGTTGEYYTFSDTERMEVLSFIAEHVGDRALLIAGVNDTHTKGSVQKAEQAKALGYQALMLAPPIYCLPQQSEIIKHYQTVSQQVGLPIIMYNFPARSGVEIEVETVIELSQDEYIVGIKESSGDFTRALSLINANLENFSVVCGSDDQGADYLFWGVRSWIGGAANYLPEAHVQMLECARIGDYKTLRTIMSKLLPVIQNQESADYNQKAKLALIHRGQEVGAIRPPLLPISDDDQTDFVQLLDAALR</sequence>
<evidence type="ECO:0000256" key="11">
    <source>
        <dbReference type="ARBA" id="ARBA00047836"/>
    </source>
</evidence>
<feature type="active site" description="Schiff-base intermediate with substrate" evidence="14">
    <location>
        <position position="162"/>
    </location>
</feature>
<dbReference type="GO" id="GO:0019877">
    <property type="term" value="P:diaminopimelate biosynthetic process"/>
    <property type="evidence" value="ECO:0007669"/>
    <property type="project" value="UniProtKB-KW"/>
</dbReference>
<feature type="binding site" evidence="15">
    <location>
        <position position="46"/>
    </location>
    <ligand>
        <name>pyruvate</name>
        <dbReference type="ChEBI" id="CHEBI:15361"/>
    </ligand>
</feature>
<evidence type="ECO:0000256" key="1">
    <source>
        <dbReference type="ARBA" id="ARBA00003294"/>
    </source>
</evidence>
<dbReference type="GO" id="GO:0009089">
    <property type="term" value="P:lysine biosynthetic process via diaminopimelate"/>
    <property type="evidence" value="ECO:0007669"/>
    <property type="project" value="UniProtKB-UniRule"/>
</dbReference>
<dbReference type="NCBIfam" id="TIGR00674">
    <property type="entry name" value="dapA"/>
    <property type="match status" value="1"/>
</dbReference>
<keyword evidence="10" id="KW-0704">Schiff base</keyword>
<evidence type="ECO:0000256" key="7">
    <source>
        <dbReference type="ARBA" id="ARBA00022915"/>
    </source>
</evidence>
<proteinExistence type="inferred from homology"/>
<protein>
    <recommendedName>
        <fullName evidence="4 12">4-hydroxy-tetrahydrodipicolinate synthase</fullName>
        <ecNumber evidence="4 12">4.3.3.7</ecNumber>
    </recommendedName>
</protein>
<dbReference type="PIRSF" id="PIRSF001365">
    <property type="entry name" value="DHDPS"/>
    <property type="match status" value="1"/>
</dbReference>
<evidence type="ECO:0000313" key="17">
    <source>
        <dbReference type="Proteomes" id="UP000092741"/>
    </source>
</evidence>
<dbReference type="EC" id="4.3.3.7" evidence="4 12"/>
<dbReference type="SMART" id="SM01130">
    <property type="entry name" value="DHDPS"/>
    <property type="match status" value="1"/>
</dbReference>
<dbReference type="EMBL" id="CP016346">
    <property type="protein sequence ID" value="ANQ14089.1"/>
    <property type="molecule type" value="Genomic_DNA"/>
</dbReference>
<comment type="function">
    <text evidence="1">Catalyzes the condensation of (S)-aspartate-beta-semialdehyde [(S)-ASA] and pyruvate to 4-hydroxy-tetrahydrodipicolinate (HTPA).</text>
</comment>
<evidence type="ECO:0000256" key="12">
    <source>
        <dbReference type="NCBIfam" id="TIGR00674"/>
    </source>
</evidence>
<comment type="pathway">
    <text evidence="2">Amino-acid biosynthesis; L-lysine biosynthesis via DAP pathway; (S)-tetrahydrodipicolinate from L-aspartate: step 3/4.</text>
</comment>
<organism evidence="16 17">
    <name type="scientific">Vibrio natriegens NBRC 15636 = ATCC 14048 = DSM 759</name>
    <dbReference type="NCBI Taxonomy" id="1219067"/>
    <lineage>
        <taxon>Bacteria</taxon>
        <taxon>Pseudomonadati</taxon>
        <taxon>Pseudomonadota</taxon>
        <taxon>Gammaproteobacteria</taxon>
        <taxon>Vibrionales</taxon>
        <taxon>Vibrionaceae</taxon>
        <taxon>Vibrio</taxon>
    </lineage>
</organism>
<feature type="binding site" evidence="15">
    <location>
        <position position="204"/>
    </location>
    <ligand>
        <name>pyruvate</name>
        <dbReference type="ChEBI" id="CHEBI:15361"/>
    </ligand>
</feature>
<dbReference type="Gene3D" id="3.20.20.70">
    <property type="entry name" value="Aldolase class I"/>
    <property type="match status" value="1"/>
</dbReference>
<dbReference type="AlphaFoldDB" id="A0AAN1CWY5"/>
<evidence type="ECO:0000256" key="6">
    <source>
        <dbReference type="ARBA" id="ARBA00022605"/>
    </source>
</evidence>
<evidence type="ECO:0000256" key="14">
    <source>
        <dbReference type="PIRSR" id="PIRSR001365-1"/>
    </source>
</evidence>
<dbReference type="Pfam" id="PF00701">
    <property type="entry name" value="DHDPS"/>
    <property type="match status" value="1"/>
</dbReference>
<dbReference type="CDD" id="cd00408">
    <property type="entry name" value="DHDPS-like"/>
    <property type="match status" value="1"/>
</dbReference>
<keyword evidence="8" id="KW-0457">Lysine biosynthesis</keyword>
<dbReference type="PRINTS" id="PR00146">
    <property type="entry name" value="DHPICSNTHASE"/>
</dbReference>